<evidence type="ECO:0000313" key="5">
    <source>
        <dbReference type="EMBL" id="MCW1914939.1"/>
    </source>
</evidence>
<dbReference type="PANTHER" id="PTHR42693">
    <property type="entry name" value="ARYLSULFATASE FAMILY MEMBER"/>
    <property type="match status" value="1"/>
</dbReference>
<dbReference type="InterPro" id="IPR000917">
    <property type="entry name" value="Sulfatase_N"/>
</dbReference>
<dbReference type="Proteomes" id="UP001165653">
    <property type="component" value="Unassembled WGS sequence"/>
</dbReference>
<evidence type="ECO:0000256" key="2">
    <source>
        <dbReference type="ARBA" id="ARBA00022801"/>
    </source>
</evidence>
<dbReference type="RefSeq" id="WP_264514476.1">
    <property type="nucleotide sequence ID" value="NZ_JAPDDR010000007.1"/>
</dbReference>
<feature type="domain" description="Sulfatase N-terminal" evidence="4">
    <location>
        <begin position="25"/>
        <end position="296"/>
    </location>
</feature>
<organism evidence="5 6">
    <name type="scientific">Luteolibacter rhizosphaerae</name>
    <dbReference type="NCBI Taxonomy" id="2989719"/>
    <lineage>
        <taxon>Bacteria</taxon>
        <taxon>Pseudomonadati</taxon>
        <taxon>Verrucomicrobiota</taxon>
        <taxon>Verrucomicrobiia</taxon>
        <taxon>Verrucomicrobiales</taxon>
        <taxon>Verrucomicrobiaceae</taxon>
        <taxon>Luteolibacter</taxon>
    </lineage>
</organism>
<dbReference type="InterPro" id="IPR017850">
    <property type="entry name" value="Alkaline_phosphatase_core_sf"/>
</dbReference>
<evidence type="ECO:0000259" key="4">
    <source>
        <dbReference type="Pfam" id="PF00884"/>
    </source>
</evidence>
<name>A0ABT3G617_9BACT</name>
<reference evidence="5" key="1">
    <citation type="submission" date="2022-10" db="EMBL/GenBank/DDBJ databases">
        <title>Luteolibacter sp. GHJ8, whole genome shotgun sequencing project.</title>
        <authorList>
            <person name="Zhao G."/>
            <person name="Shen L."/>
        </authorList>
    </citation>
    <scope>NUCLEOTIDE SEQUENCE</scope>
    <source>
        <strain evidence="5">GHJ8</strain>
    </source>
</reference>
<evidence type="ECO:0000313" key="6">
    <source>
        <dbReference type="Proteomes" id="UP001165653"/>
    </source>
</evidence>
<sequence length="609" mass="68593">MLSKLLSLLLLSACCLGTSPAAERPNILWIVSEDTSAFWLGCYGNGEARTPRLDRLASEGSRFTHAYSNAAVCAVARSTLLNGIYAPSQGTQHMRSRHPIPAEFRPYVFYLRGQGYYCTNAAKTDYNFKGKDAAIWDESSNKAHYRNRKEGQPFFAIFNLGMTHESSLFRQKKEPVTRLKPAEVFVPPYLPDLPEVRSDIARYHERVTQLDDRVGEILDELENAGLAEDTIVFYFSDHGGAIPRGKRYLEDSGVRVPLLVRVPGKWRKLSPFKEAEPVSEPVSFVDFAPTLLSLAGLEKAPQMQGRAFLGEHRKALEKGAGVFLFADRFDELYGMRRGWTEGRWKYIRRFMPQQPAAPYSNYSFGQPAWQAWREAYRKGSLKPEHARLWESPQPVEELFDTEADPWEVKNLAADPDHAARLTGMREALKQTMIAVRDTGIVPEPMFAALGREQGIVPYVRAESFDYGKNVDLAFRAGEGKDLERFNAGLGSKDPVERYWSLLGLRIAKVAGKAESRLEDEHSANRVLAAEILWVTGKQEQAKAALAKELTREIDDYSLLNLVNVLERLQIVDGLPPGAIEGLRKRAIADENSSGYVRRFLKRFEQGAPD</sequence>
<comment type="similarity">
    <text evidence="1">Belongs to the sulfatase family.</text>
</comment>
<proteinExistence type="inferred from homology"/>
<dbReference type="PANTHER" id="PTHR42693:SF53">
    <property type="entry name" value="ENDO-4-O-SULFATASE"/>
    <property type="match status" value="1"/>
</dbReference>
<dbReference type="InterPro" id="IPR050738">
    <property type="entry name" value="Sulfatase"/>
</dbReference>
<dbReference type="Pfam" id="PF00884">
    <property type="entry name" value="Sulfatase"/>
    <property type="match status" value="1"/>
</dbReference>
<evidence type="ECO:0000256" key="1">
    <source>
        <dbReference type="ARBA" id="ARBA00008779"/>
    </source>
</evidence>
<feature type="signal peptide" evidence="3">
    <location>
        <begin position="1"/>
        <end position="21"/>
    </location>
</feature>
<protein>
    <submittedName>
        <fullName evidence="5">Sulfatase</fullName>
    </submittedName>
</protein>
<keyword evidence="2" id="KW-0378">Hydrolase</keyword>
<keyword evidence="3" id="KW-0732">Signal</keyword>
<dbReference type="CDD" id="cd16027">
    <property type="entry name" value="SGSH"/>
    <property type="match status" value="1"/>
</dbReference>
<keyword evidence="6" id="KW-1185">Reference proteome</keyword>
<dbReference type="EMBL" id="JAPDDR010000007">
    <property type="protein sequence ID" value="MCW1914939.1"/>
    <property type="molecule type" value="Genomic_DNA"/>
</dbReference>
<accession>A0ABT3G617</accession>
<gene>
    <name evidence="5" type="ORF">OJ996_15225</name>
</gene>
<comment type="caution">
    <text evidence="5">The sequence shown here is derived from an EMBL/GenBank/DDBJ whole genome shotgun (WGS) entry which is preliminary data.</text>
</comment>
<evidence type="ECO:0000256" key="3">
    <source>
        <dbReference type="SAM" id="SignalP"/>
    </source>
</evidence>
<dbReference type="Gene3D" id="3.40.720.10">
    <property type="entry name" value="Alkaline Phosphatase, subunit A"/>
    <property type="match status" value="1"/>
</dbReference>
<feature type="chain" id="PRO_5045092421" evidence="3">
    <location>
        <begin position="22"/>
        <end position="609"/>
    </location>
</feature>
<dbReference type="SUPFAM" id="SSF53649">
    <property type="entry name" value="Alkaline phosphatase-like"/>
    <property type="match status" value="1"/>
</dbReference>